<name>A0A1I1DQR8_9BACT</name>
<comment type="catalytic activity">
    <reaction evidence="4">
        <text>N(1)-(5-phospho-beta-D-ribosyl)glycinamide + (6R)-10-formyltetrahydrofolate = N(2)-formyl-N(1)-(5-phospho-beta-D-ribosyl)glycinamide + (6S)-5,6,7,8-tetrahydrofolate + H(+)</text>
        <dbReference type="Rhea" id="RHEA:15053"/>
        <dbReference type="ChEBI" id="CHEBI:15378"/>
        <dbReference type="ChEBI" id="CHEBI:57453"/>
        <dbReference type="ChEBI" id="CHEBI:143788"/>
        <dbReference type="ChEBI" id="CHEBI:147286"/>
        <dbReference type="ChEBI" id="CHEBI:195366"/>
        <dbReference type="EC" id="2.1.2.2"/>
    </reaction>
</comment>
<dbReference type="STRING" id="927664.SAMN05421780_101264"/>
<dbReference type="Gene3D" id="3.40.50.170">
    <property type="entry name" value="Formyl transferase, N-terminal domain"/>
    <property type="match status" value="1"/>
</dbReference>
<organism evidence="6 7">
    <name type="scientific">Flexibacter flexilis DSM 6793</name>
    <dbReference type="NCBI Taxonomy" id="927664"/>
    <lineage>
        <taxon>Bacteria</taxon>
        <taxon>Pseudomonadati</taxon>
        <taxon>Bacteroidota</taxon>
        <taxon>Cytophagia</taxon>
        <taxon>Cytophagales</taxon>
        <taxon>Flexibacteraceae</taxon>
        <taxon>Flexibacter</taxon>
    </lineage>
</organism>
<dbReference type="UniPathway" id="UPA00074">
    <property type="reaction ID" value="UER00126"/>
</dbReference>
<keyword evidence="7" id="KW-1185">Reference proteome</keyword>
<comment type="function">
    <text evidence="4">Catalyzes the transfer of a formyl group from 10-formyltetrahydrofolate to 5-phospho-ribosyl-glycinamide (GAR), producing 5-phospho-ribosyl-N-formylglycinamide (FGAR) and tetrahydrofolate.</text>
</comment>
<feature type="binding site" evidence="4">
    <location>
        <position position="107"/>
    </location>
    <ligand>
        <name>(6R)-10-formyltetrahydrofolate</name>
        <dbReference type="ChEBI" id="CHEBI:195366"/>
    </ligand>
</feature>
<dbReference type="Proteomes" id="UP000199514">
    <property type="component" value="Unassembled WGS sequence"/>
</dbReference>
<dbReference type="CDD" id="cd08645">
    <property type="entry name" value="FMT_core_GART"/>
    <property type="match status" value="1"/>
</dbReference>
<dbReference type="HAMAP" id="MF_01930">
    <property type="entry name" value="PurN"/>
    <property type="match status" value="1"/>
</dbReference>
<proteinExistence type="inferred from homology"/>
<dbReference type="InterPro" id="IPR036477">
    <property type="entry name" value="Formyl_transf_N_sf"/>
</dbReference>
<comment type="pathway">
    <text evidence="1 4">Purine metabolism; IMP biosynthesis via de novo pathway; N(2)-formyl-N(1)-(5-phospho-D-ribosyl)glycinamide from N(1)-(5-phospho-D-ribosyl)glycinamide (10-formyl THF route): step 1/1.</text>
</comment>
<dbReference type="SUPFAM" id="SSF53328">
    <property type="entry name" value="Formyltransferase"/>
    <property type="match status" value="1"/>
</dbReference>
<dbReference type="InterPro" id="IPR002376">
    <property type="entry name" value="Formyl_transf_N"/>
</dbReference>
<dbReference type="GO" id="GO:0004644">
    <property type="term" value="F:phosphoribosylglycinamide formyltransferase activity"/>
    <property type="evidence" value="ECO:0007669"/>
    <property type="project" value="UniProtKB-UniRule"/>
</dbReference>
<comment type="similarity">
    <text evidence="4">Belongs to the GART family.</text>
</comment>
<dbReference type="RefSeq" id="WP_091506043.1">
    <property type="nucleotide sequence ID" value="NZ_FOLE01000001.1"/>
</dbReference>
<comment type="caution">
    <text evidence="4">Lacks conserved residue(s) required for the propagation of feature annotation.</text>
</comment>
<dbReference type="EMBL" id="FOLE01000001">
    <property type="protein sequence ID" value="SFB75040.1"/>
    <property type="molecule type" value="Genomic_DNA"/>
</dbReference>
<dbReference type="InterPro" id="IPR004607">
    <property type="entry name" value="GART"/>
</dbReference>
<dbReference type="OrthoDB" id="9806170at2"/>
<feature type="domain" description="Formyl transferase N-terminal" evidence="5">
    <location>
        <begin position="7"/>
        <end position="183"/>
    </location>
</feature>
<dbReference type="PANTHER" id="PTHR43369">
    <property type="entry name" value="PHOSPHORIBOSYLGLYCINAMIDE FORMYLTRANSFERASE"/>
    <property type="match status" value="1"/>
</dbReference>
<feature type="active site" description="Proton donor" evidence="4">
    <location>
        <position position="109"/>
    </location>
</feature>
<sequence length="194" mass="21537">MNQSNPKRIAIFCSGSGSNAQKIMEHFQENDFGKVVLLLANTPKAYALERAKALNVETFVFSRTDFYQTDAVLEQLRRVEADVLVLAGFLWLVPSNLIAAFPQRIINIHPALLPKFGGKGMYGHHVHEAVKAAAETESGMTIHLIDQEYDKGQVLFQAKCSIAATDTPEDIGAKVLRLEHAHFAPTIEAYLKQM</sequence>
<evidence type="ECO:0000256" key="2">
    <source>
        <dbReference type="ARBA" id="ARBA00022679"/>
    </source>
</evidence>
<evidence type="ECO:0000313" key="7">
    <source>
        <dbReference type="Proteomes" id="UP000199514"/>
    </source>
</evidence>
<dbReference type="GO" id="GO:0006189">
    <property type="term" value="P:'de novo' IMP biosynthetic process"/>
    <property type="evidence" value="ECO:0007669"/>
    <property type="project" value="UniProtKB-UniRule"/>
</dbReference>
<dbReference type="AlphaFoldDB" id="A0A1I1DQR8"/>
<dbReference type="PANTHER" id="PTHR43369:SF2">
    <property type="entry name" value="PHOSPHORIBOSYLGLYCINAMIDE FORMYLTRANSFERASE"/>
    <property type="match status" value="1"/>
</dbReference>
<keyword evidence="3 4" id="KW-0658">Purine biosynthesis</keyword>
<accession>A0A1I1DQR8</accession>
<evidence type="ECO:0000256" key="4">
    <source>
        <dbReference type="HAMAP-Rule" id="MF_01930"/>
    </source>
</evidence>
<dbReference type="GO" id="GO:0005829">
    <property type="term" value="C:cytosol"/>
    <property type="evidence" value="ECO:0007669"/>
    <property type="project" value="TreeGrafter"/>
</dbReference>
<dbReference type="Pfam" id="PF00551">
    <property type="entry name" value="Formyl_trans_N"/>
    <property type="match status" value="1"/>
</dbReference>
<evidence type="ECO:0000259" key="5">
    <source>
        <dbReference type="Pfam" id="PF00551"/>
    </source>
</evidence>
<keyword evidence="2 4" id="KW-0808">Transferase</keyword>
<feature type="binding site" evidence="4">
    <location>
        <begin position="17"/>
        <end position="19"/>
    </location>
    <ligand>
        <name>N(1)-(5-phospho-beta-D-ribosyl)glycinamide</name>
        <dbReference type="ChEBI" id="CHEBI:143788"/>
    </ligand>
</feature>
<reference evidence="6 7" key="1">
    <citation type="submission" date="2016-10" db="EMBL/GenBank/DDBJ databases">
        <authorList>
            <person name="de Groot N.N."/>
        </authorList>
    </citation>
    <scope>NUCLEOTIDE SEQUENCE [LARGE SCALE GENOMIC DNA]</scope>
    <source>
        <strain evidence="6 7">DSM 6793</strain>
    </source>
</reference>
<evidence type="ECO:0000256" key="1">
    <source>
        <dbReference type="ARBA" id="ARBA00005054"/>
    </source>
</evidence>
<gene>
    <name evidence="4" type="primary">purN</name>
    <name evidence="6" type="ORF">SAMN05421780_101264</name>
</gene>
<evidence type="ECO:0000313" key="6">
    <source>
        <dbReference type="EMBL" id="SFB75040.1"/>
    </source>
</evidence>
<feature type="site" description="Raises pKa of active site His" evidence="4">
    <location>
        <position position="150"/>
    </location>
</feature>
<evidence type="ECO:0000256" key="3">
    <source>
        <dbReference type="ARBA" id="ARBA00022755"/>
    </source>
</evidence>
<dbReference type="EC" id="2.1.2.2" evidence="4"/>
<protein>
    <recommendedName>
        <fullName evidence="4">Phosphoribosylglycinamide formyltransferase</fullName>
        <ecNumber evidence="4">2.1.2.2</ecNumber>
    </recommendedName>
    <alternativeName>
        <fullName evidence="4">5'-phosphoribosylglycinamide transformylase</fullName>
    </alternativeName>
    <alternativeName>
        <fullName evidence="4">GAR transformylase</fullName>
        <shortName evidence="4">GART</shortName>
    </alternativeName>
</protein>